<protein>
    <recommendedName>
        <fullName evidence="3">DUF3331 domain-containing protein</fullName>
    </recommendedName>
</protein>
<dbReference type="Proteomes" id="UP000234341">
    <property type="component" value="Unassembled WGS sequence"/>
</dbReference>
<gene>
    <name evidence="1" type="ORF">CYJ10_08485</name>
</gene>
<evidence type="ECO:0000313" key="2">
    <source>
        <dbReference type="Proteomes" id="UP000234341"/>
    </source>
</evidence>
<evidence type="ECO:0008006" key="3">
    <source>
        <dbReference type="Google" id="ProtNLM"/>
    </source>
</evidence>
<accession>A0A2N5CE32</accession>
<organism evidence="1 2">
    <name type="scientific">Cupriavidus pauculus</name>
    <dbReference type="NCBI Taxonomy" id="82633"/>
    <lineage>
        <taxon>Bacteria</taxon>
        <taxon>Pseudomonadati</taxon>
        <taxon>Pseudomonadota</taxon>
        <taxon>Betaproteobacteria</taxon>
        <taxon>Burkholderiales</taxon>
        <taxon>Burkholderiaceae</taxon>
        <taxon>Cupriavidus</taxon>
    </lineage>
</organism>
<reference evidence="1 2" key="1">
    <citation type="submission" date="2017-12" db="EMBL/GenBank/DDBJ databases">
        <title>Genome sequence of the active heterotrophic nitrifier-denitrifier, Cupriavidus pauculus UM1.</title>
        <authorList>
            <person name="Putonti C."/>
            <person name="Castignetti D."/>
        </authorList>
    </citation>
    <scope>NUCLEOTIDE SEQUENCE [LARGE SCALE GENOMIC DNA]</scope>
    <source>
        <strain evidence="1 2">UM1</strain>
    </source>
</reference>
<dbReference type="Pfam" id="PF11811">
    <property type="entry name" value="DUF3331"/>
    <property type="match status" value="1"/>
</dbReference>
<evidence type="ECO:0000313" key="1">
    <source>
        <dbReference type="EMBL" id="PLQ00511.1"/>
    </source>
</evidence>
<proteinExistence type="predicted"/>
<sequence length="158" mass="17023">MAEILYSASVDTRDLANVRDSACDAWLRTIALLEPQRQTQAALTYTAEDNALRAHAPIVSIIERLSGAMAVVSWRDATHCRYGAQVWTIGSARDTGVCALSGQPIDKSDLVFRPQRSRPPALNADAMILATAMDNAGVALAPVLDDAQPTIAYRSNAR</sequence>
<name>A0A2N5CE32_9BURK</name>
<dbReference type="AlphaFoldDB" id="A0A2N5CE32"/>
<comment type="caution">
    <text evidence="1">The sequence shown here is derived from an EMBL/GenBank/DDBJ whole genome shotgun (WGS) entry which is preliminary data.</text>
</comment>
<dbReference type="EMBL" id="PJRP01000003">
    <property type="protein sequence ID" value="PLQ00511.1"/>
    <property type="molecule type" value="Genomic_DNA"/>
</dbReference>
<dbReference type="RefSeq" id="WP_101681082.1">
    <property type="nucleotide sequence ID" value="NZ_PJRP01000003.1"/>
</dbReference>
<dbReference type="InterPro" id="IPR021769">
    <property type="entry name" value="DUF3331"/>
</dbReference>
<dbReference type="OrthoDB" id="9152922at2"/>